<name>S4PTC3_9NEOP</name>
<reference evidence="1" key="1">
    <citation type="journal article" date="2013" name="BMC Genomics">
        <title>Unscrambling butterfly oogenesis.</title>
        <authorList>
            <person name="Carter J.M."/>
            <person name="Baker S.C."/>
            <person name="Pink R."/>
            <person name="Carter D.R."/>
            <person name="Collins A."/>
            <person name="Tomlin J."/>
            <person name="Gibbs M."/>
            <person name="Breuker C.J."/>
        </authorList>
    </citation>
    <scope>NUCLEOTIDE SEQUENCE</scope>
    <source>
        <tissue evidence="1">Ovary</tissue>
    </source>
</reference>
<evidence type="ECO:0000313" key="1">
    <source>
        <dbReference type="EMBL" id="JAA80272.1"/>
    </source>
</evidence>
<dbReference type="EMBL" id="GAIX01012288">
    <property type="protein sequence ID" value="JAA80272.1"/>
    <property type="molecule type" value="Transcribed_RNA"/>
</dbReference>
<protein>
    <submittedName>
        <fullName evidence="1">Uncharacterized protein</fullName>
    </submittedName>
</protein>
<organism evidence="1">
    <name type="scientific">Pararge aegeria</name>
    <name type="common">speckled wood butterfly</name>
    <dbReference type="NCBI Taxonomy" id="116150"/>
    <lineage>
        <taxon>Eukaryota</taxon>
        <taxon>Metazoa</taxon>
        <taxon>Ecdysozoa</taxon>
        <taxon>Arthropoda</taxon>
        <taxon>Hexapoda</taxon>
        <taxon>Insecta</taxon>
        <taxon>Pterygota</taxon>
        <taxon>Neoptera</taxon>
        <taxon>Endopterygota</taxon>
        <taxon>Lepidoptera</taxon>
        <taxon>Glossata</taxon>
        <taxon>Ditrysia</taxon>
        <taxon>Papilionoidea</taxon>
        <taxon>Nymphalidae</taxon>
        <taxon>Satyrinae</taxon>
        <taxon>Satyrini</taxon>
        <taxon>Parargina</taxon>
        <taxon>Pararge</taxon>
    </lineage>
</organism>
<reference evidence="1" key="2">
    <citation type="submission" date="2013-05" db="EMBL/GenBank/DDBJ databases">
        <authorList>
            <person name="Carter J.-M."/>
            <person name="Baker S.C."/>
            <person name="Pink R."/>
            <person name="Carter D.R.F."/>
            <person name="Collins A."/>
            <person name="Tomlin J."/>
            <person name="Gibbs M."/>
            <person name="Breuker C.J."/>
        </authorList>
    </citation>
    <scope>NUCLEOTIDE SEQUENCE</scope>
    <source>
        <tissue evidence="1">Ovary</tissue>
    </source>
</reference>
<sequence>MFFVRCVKDFSNMLSIKRKNILSWYSLVDELPDLCFVVLPFGTKCKGWNSQATCAPVRRQGCRLNLFSYYQ</sequence>
<accession>S4PTC3</accession>
<dbReference type="AlphaFoldDB" id="S4PTC3"/>
<proteinExistence type="predicted"/>